<sequence>RWSPRSPDLTPCDFFLVGIYRRQIFCSSTSSVASAGEVMLRCAWNKLDCRIVICHVTKGSHTEHL</sequence>
<protein>
    <submittedName>
        <fullName evidence="1">Uncharacterized protein</fullName>
    </submittedName>
</protein>
<reference evidence="1 2" key="1">
    <citation type="submission" date="2017-12" db="EMBL/GenBank/DDBJ databases">
        <title>Hemimetabolous genomes reveal molecular basis of termite eusociality.</title>
        <authorList>
            <person name="Harrison M.C."/>
            <person name="Jongepier E."/>
            <person name="Robertson H.M."/>
            <person name="Arning N."/>
            <person name="Bitard-Feildel T."/>
            <person name="Chao H."/>
            <person name="Childers C.P."/>
            <person name="Dinh H."/>
            <person name="Doddapaneni H."/>
            <person name="Dugan S."/>
            <person name="Gowin J."/>
            <person name="Greiner C."/>
            <person name="Han Y."/>
            <person name="Hu H."/>
            <person name="Hughes D.S.T."/>
            <person name="Huylmans A.-K."/>
            <person name="Kemena C."/>
            <person name="Kremer L.P.M."/>
            <person name="Lee S.L."/>
            <person name="Lopez-Ezquerra A."/>
            <person name="Mallet L."/>
            <person name="Monroy-Kuhn J.M."/>
            <person name="Moser A."/>
            <person name="Murali S.C."/>
            <person name="Muzny D.M."/>
            <person name="Otani S."/>
            <person name="Piulachs M.-D."/>
            <person name="Poelchau M."/>
            <person name="Qu J."/>
            <person name="Schaub F."/>
            <person name="Wada-Katsumata A."/>
            <person name="Worley K.C."/>
            <person name="Xie Q."/>
            <person name="Ylla G."/>
            <person name="Poulsen M."/>
            <person name="Gibbs R.A."/>
            <person name="Schal C."/>
            <person name="Richards S."/>
            <person name="Belles X."/>
            <person name="Korb J."/>
            <person name="Bornberg-Bauer E."/>
        </authorList>
    </citation>
    <scope>NUCLEOTIDE SEQUENCE [LARGE SCALE GENOMIC DNA]</scope>
    <source>
        <tissue evidence="1">Whole body</tissue>
    </source>
</reference>
<accession>A0A2J7QYH6</accession>
<dbReference type="GO" id="GO:0003676">
    <property type="term" value="F:nucleic acid binding"/>
    <property type="evidence" value="ECO:0007669"/>
    <property type="project" value="InterPro"/>
</dbReference>
<dbReference type="EMBL" id="NEVH01009089">
    <property type="protein sequence ID" value="PNF33638.1"/>
    <property type="molecule type" value="Genomic_DNA"/>
</dbReference>
<evidence type="ECO:0000313" key="1">
    <source>
        <dbReference type="EMBL" id="PNF33638.1"/>
    </source>
</evidence>
<dbReference type="InterPro" id="IPR036397">
    <property type="entry name" value="RNaseH_sf"/>
</dbReference>
<dbReference type="AlphaFoldDB" id="A0A2J7QYH6"/>
<evidence type="ECO:0000313" key="2">
    <source>
        <dbReference type="Proteomes" id="UP000235965"/>
    </source>
</evidence>
<gene>
    <name evidence="1" type="ORF">B7P43_G12933</name>
</gene>
<dbReference type="InParanoid" id="A0A2J7QYH6"/>
<dbReference type="Proteomes" id="UP000235965">
    <property type="component" value="Unassembled WGS sequence"/>
</dbReference>
<comment type="caution">
    <text evidence="1">The sequence shown here is derived from an EMBL/GenBank/DDBJ whole genome shotgun (WGS) entry which is preliminary data.</text>
</comment>
<proteinExistence type="predicted"/>
<feature type="non-terminal residue" evidence="1">
    <location>
        <position position="1"/>
    </location>
</feature>
<organism evidence="1 2">
    <name type="scientific">Cryptotermes secundus</name>
    <dbReference type="NCBI Taxonomy" id="105785"/>
    <lineage>
        <taxon>Eukaryota</taxon>
        <taxon>Metazoa</taxon>
        <taxon>Ecdysozoa</taxon>
        <taxon>Arthropoda</taxon>
        <taxon>Hexapoda</taxon>
        <taxon>Insecta</taxon>
        <taxon>Pterygota</taxon>
        <taxon>Neoptera</taxon>
        <taxon>Polyneoptera</taxon>
        <taxon>Dictyoptera</taxon>
        <taxon>Blattodea</taxon>
        <taxon>Blattoidea</taxon>
        <taxon>Termitoidae</taxon>
        <taxon>Kalotermitidae</taxon>
        <taxon>Cryptotermitinae</taxon>
        <taxon>Cryptotermes</taxon>
    </lineage>
</organism>
<name>A0A2J7QYH6_9NEOP</name>
<dbReference type="Gene3D" id="3.30.420.10">
    <property type="entry name" value="Ribonuclease H-like superfamily/Ribonuclease H"/>
    <property type="match status" value="1"/>
</dbReference>
<keyword evidence="2" id="KW-1185">Reference proteome</keyword>